<organism evidence="1 2">
    <name type="scientific">Faucicola atlantae</name>
    <dbReference type="NCBI Taxonomy" id="34059"/>
    <lineage>
        <taxon>Bacteria</taxon>
        <taxon>Pseudomonadati</taxon>
        <taxon>Pseudomonadota</taxon>
        <taxon>Gammaproteobacteria</taxon>
        <taxon>Moraxellales</taxon>
        <taxon>Moraxellaceae</taxon>
        <taxon>Faucicola</taxon>
    </lineage>
</organism>
<proteinExistence type="predicted"/>
<accession>A0A378Q7L7</accession>
<dbReference type="EMBL" id="UGQA01000001">
    <property type="protein sequence ID" value="STY95217.1"/>
    <property type="molecule type" value="Genomic_DNA"/>
</dbReference>
<evidence type="ECO:0000313" key="1">
    <source>
        <dbReference type="EMBL" id="STY95217.1"/>
    </source>
</evidence>
<reference evidence="1 2" key="1">
    <citation type="submission" date="2018-06" db="EMBL/GenBank/DDBJ databases">
        <authorList>
            <consortium name="Pathogen Informatics"/>
            <person name="Doyle S."/>
        </authorList>
    </citation>
    <scope>NUCLEOTIDE SEQUENCE [LARGE SCALE GENOMIC DNA]</scope>
    <source>
        <strain evidence="1 2">NCTC11091</strain>
    </source>
</reference>
<dbReference type="AlphaFoldDB" id="A0A378Q7L7"/>
<protein>
    <submittedName>
        <fullName evidence="1">Uncharacterized protein</fullName>
    </submittedName>
</protein>
<name>A0A378Q7L7_9GAMM</name>
<sequence length="486" mass="53939">MLQRNKLNDIITNALGDYPDIAERWQVQDPTVTAMLTAIRELVIALSQDNAVNIIEPFIKSKDSTIIADAINKGILPVATPCQYWLSIENNGAAKITLSAGRVVEDGLGREWRLLSAVTIGAGERAQVLCEQSTQVSHTFSIAASQPFFRASLPVADDMYLASISVKNNSSNTLFDYAPKFMNAAAGSAVYTLLTDDLKQITLMFGDTARVGQTVQAGESYTVTLTQCYGEVDTTTLKQASLQNITASDETSLNLYFKYGGLQRAAANPLSVSQMRLLASFPATYDQNAVFMGNFDFLVRQHFMSRFSYMAIWNETTQEKFYGASLDNINHMNLTVVAKDPNEQARLTDDICKLVATADSLLRERVRLKPVQERPYHITINAILAGVHDSDSVKTQILELLLQHYGRGTIAASHPNLDGFNRQEIATLMRANIPAFQDRISDFTVLGETITDDNRIKPHHWLYLTRDSITVNITRTADMGNALWTF</sequence>
<dbReference type="RefSeq" id="WP_172459191.1">
    <property type="nucleotide sequence ID" value="NZ_MXAO01000050.1"/>
</dbReference>
<evidence type="ECO:0000313" key="2">
    <source>
        <dbReference type="Proteomes" id="UP000255193"/>
    </source>
</evidence>
<dbReference type="Proteomes" id="UP000255193">
    <property type="component" value="Unassembled WGS sequence"/>
</dbReference>
<gene>
    <name evidence="1" type="ORF">NCTC11091_01010</name>
</gene>